<proteinExistence type="predicted"/>
<evidence type="ECO:0000313" key="6">
    <source>
        <dbReference type="EMBL" id="KAF2484174.1"/>
    </source>
</evidence>
<evidence type="ECO:0000256" key="1">
    <source>
        <dbReference type="ARBA" id="ARBA00001970"/>
    </source>
</evidence>
<dbReference type="GO" id="GO:0016829">
    <property type="term" value="F:lyase activity"/>
    <property type="evidence" value="ECO:0007669"/>
    <property type="project" value="UniProtKB-KW"/>
</dbReference>
<keyword evidence="5" id="KW-0456">Lyase</keyword>
<dbReference type="GeneID" id="54476338"/>
<evidence type="ECO:0000256" key="5">
    <source>
        <dbReference type="ARBA" id="ARBA00023239"/>
    </source>
</evidence>
<keyword evidence="3" id="KW-0479">Metal-binding</keyword>
<evidence type="ECO:0000256" key="3">
    <source>
        <dbReference type="ARBA" id="ARBA00022723"/>
    </source>
</evidence>
<evidence type="ECO:0000256" key="4">
    <source>
        <dbReference type="ARBA" id="ARBA00023004"/>
    </source>
</evidence>
<name>A0A6A6PWQ8_9PEZI</name>
<keyword evidence="7" id="KW-1185">Reference proteome</keyword>
<dbReference type="Proteomes" id="UP000799767">
    <property type="component" value="Unassembled WGS sequence"/>
</dbReference>
<accession>A0A6A6PWQ8</accession>
<dbReference type="AlphaFoldDB" id="A0A6A6PWQ8"/>
<gene>
    <name evidence="6" type="ORF">BDY17DRAFT_309471</name>
</gene>
<dbReference type="GO" id="GO:0046872">
    <property type="term" value="F:metal ion binding"/>
    <property type="evidence" value="ECO:0007669"/>
    <property type="project" value="UniProtKB-KW"/>
</dbReference>
<dbReference type="EMBL" id="MU001634">
    <property type="protein sequence ID" value="KAF2484174.1"/>
    <property type="molecule type" value="Genomic_DNA"/>
</dbReference>
<protein>
    <submittedName>
        <fullName evidence="6">Hem-containing dehydratase protein</fullName>
    </submittedName>
</protein>
<keyword evidence="4" id="KW-0408">Iron</keyword>
<comment type="cofactor">
    <cofactor evidence="1">
        <name>heme b</name>
        <dbReference type="ChEBI" id="CHEBI:60344"/>
    </cofactor>
</comment>
<dbReference type="InterPro" id="IPR025702">
    <property type="entry name" value="OXD"/>
</dbReference>
<keyword evidence="2" id="KW-0349">Heme</keyword>
<evidence type="ECO:0000313" key="7">
    <source>
        <dbReference type="Proteomes" id="UP000799767"/>
    </source>
</evidence>
<organism evidence="6 7">
    <name type="scientific">Neohortaea acidophila</name>
    <dbReference type="NCBI Taxonomy" id="245834"/>
    <lineage>
        <taxon>Eukaryota</taxon>
        <taxon>Fungi</taxon>
        <taxon>Dikarya</taxon>
        <taxon>Ascomycota</taxon>
        <taxon>Pezizomycotina</taxon>
        <taxon>Dothideomycetes</taxon>
        <taxon>Dothideomycetidae</taxon>
        <taxon>Mycosphaerellales</taxon>
        <taxon>Teratosphaeriaceae</taxon>
        <taxon>Neohortaea</taxon>
    </lineage>
</organism>
<dbReference type="RefSeq" id="XP_033590744.1">
    <property type="nucleotide sequence ID" value="XM_033735336.1"/>
</dbReference>
<dbReference type="Pfam" id="PF13816">
    <property type="entry name" value="Dehydratase_hem"/>
    <property type="match status" value="1"/>
</dbReference>
<evidence type="ECO:0000256" key="2">
    <source>
        <dbReference type="ARBA" id="ARBA00022617"/>
    </source>
</evidence>
<sequence length="360" mass="40700">MSTTLEEVVETKDRRYPLKRPPNHKVPVPRWTLKLPDAVTHIYTLYVGAQAHGADHSALASAEQIMEKLIRSDQGKPMAVDILRVTHGFDVVDSKVWVAYWTDAKAFQAKLDALGLRKAWNDLGEAKHSIGLWSESFTTPVERLETNYASLLHQPGISQAPGAEFPAHNLTAYWGAGRDRLPASKDDLFHPPDETRPPDPAPVGVGQYLTGTNYDNMCHIRSGQWWEQCPPDEREAYESDLQIKLMGGMQHLWDNPLETGTIGLRFLQNVNGADEKIRESCGAGFFRNWADLEYWSSTHPSHLAIFVGALAHARKFGPDKKFMTWHEVSILKEGEARFEYVNCEPSTGLIRWVKMEQQEL</sequence>
<reference evidence="6" key="1">
    <citation type="journal article" date="2020" name="Stud. Mycol.">
        <title>101 Dothideomycetes genomes: a test case for predicting lifestyles and emergence of pathogens.</title>
        <authorList>
            <person name="Haridas S."/>
            <person name="Albert R."/>
            <person name="Binder M."/>
            <person name="Bloem J."/>
            <person name="Labutti K."/>
            <person name="Salamov A."/>
            <person name="Andreopoulos B."/>
            <person name="Baker S."/>
            <person name="Barry K."/>
            <person name="Bills G."/>
            <person name="Bluhm B."/>
            <person name="Cannon C."/>
            <person name="Castanera R."/>
            <person name="Culley D."/>
            <person name="Daum C."/>
            <person name="Ezra D."/>
            <person name="Gonzalez J."/>
            <person name="Henrissat B."/>
            <person name="Kuo A."/>
            <person name="Liang C."/>
            <person name="Lipzen A."/>
            <person name="Lutzoni F."/>
            <person name="Magnuson J."/>
            <person name="Mondo S."/>
            <person name="Nolan M."/>
            <person name="Ohm R."/>
            <person name="Pangilinan J."/>
            <person name="Park H.-J."/>
            <person name="Ramirez L."/>
            <person name="Alfaro M."/>
            <person name="Sun H."/>
            <person name="Tritt A."/>
            <person name="Yoshinaga Y."/>
            <person name="Zwiers L.-H."/>
            <person name="Turgeon B."/>
            <person name="Goodwin S."/>
            <person name="Spatafora J."/>
            <person name="Crous P."/>
            <person name="Grigoriev I."/>
        </authorList>
    </citation>
    <scope>NUCLEOTIDE SEQUENCE</scope>
    <source>
        <strain evidence="6">CBS 113389</strain>
    </source>
</reference>
<dbReference type="OrthoDB" id="3359285at2759"/>